<dbReference type="Proteomes" id="UP000580861">
    <property type="component" value="Unassembled WGS sequence"/>
</dbReference>
<dbReference type="Gene3D" id="2.60.40.10">
    <property type="entry name" value="Immunoglobulins"/>
    <property type="match status" value="1"/>
</dbReference>
<proteinExistence type="inferred from homology"/>
<keyword evidence="4" id="KW-0326">Glycosidase</keyword>
<comment type="caution">
    <text evidence="8">The sequence shown here is derived from an EMBL/GenBank/DDBJ whole genome shotgun (WGS) entry which is preliminary data.</text>
</comment>
<dbReference type="SUPFAM" id="SSF81296">
    <property type="entry name" value="E set domains"/>
    <property type="match status" value="1"/>
</dbReference>
<evidence type="ECO:0000256" key="1">
    <source>
        <dbReference type="ARBA" id="ARBA00007072"/>
    </source>
</evidence>
<evidence type="ECO:0000259" key="6">
    <source>
        <dbReference type="Pfam" id="PF00759"/>
    </source>
</evidence>
<dbReference type="SUPFAM" id="SSF48208">
    <property type="entry name" value="Six-hairpin glycosidases"/>
    <property type="match status" value="1"/>
</dbReference>
<keyword evidence="9" id="KW-1185">Reference proteome</keyword>
<dbReference type="EMBL" id="JACHMX010000001">
    <property type="protein sequence ID" value="MBB5855157.1"/>
    <property type="molecule type" value="Genomic_DNA"/>
</dbReference>
<keyword evidence="3" id="KW-0119">Carbohydrate metabolism</keyword>
<dbReference type="GO" id="GO:0000272">
    <property type="term" value="P:polysaccharide catabolic process"/>
    <property type="evidence" value="ECO:0007669"/>
    <property type="project" value="UniProtKB-KW"/>
</dbReference>
<dbReference type="InterPro" id="IPR004197">
    <property type="entry name" value="Cellulase_Ig-like"/>
</dbReference>
<dbReference type="InterPro" id="IPR014756">
    <property type="entry name" value="Ig_E-set"/>
</dbReference>
<name>A0A841B785_9PSEU</name>
<evidence type="ECO:0000256" key="4">
    <source>
        <dbReference type="ARBA" id="ARBA00023295"/>
    </source>
</evidence>
<feature type="domain" description="Glycoside hydrolase family 9" evidence="6">
    <location>
        <begin position="137"/>
        <end position="617"/>
    </location>
</feature>
<dbReference type="CDD" id="cd02850">
    <property type="entry name" value="E_set_Cellulase_N"/>
    <property type="match status" value="1"/>
</dbReference>
<evidence type="ECO:0000256" key="2">
    <source>
        <dbReference type="ARBA" id="ARBA00022801"/>
    </source>
</evidence>
<evidence type="ECO:0000256" key="3">
    <source>
        <dbReference type="ARBA" id="ARBA00023277"/>
    </source>
</evidence>
<sequence length="625" mass="67303">MSGAPMMVSSWSRAVAAVSALVLGGLTVPVVSAAAAVPGEVRVDQVGYGLTETKYAYLLSSAPGSFSVVDERGRTVHRGRTGQSLGAWNAKYPAVYQLDLSKVWLPGKYRIEVSGETKATSPTFRVDTKDRLFTPLVRATNEFFQAQRDGDDIIPGRLDRKPSHLADKQATVYDWPVFVGEGGDEIAEPLKPIGGPIDVEGGWVDAGDFVKFTSNTAYSLAELGYVLREGYDPVLAKEVKLGLDWLDKMWDSRNKTLYAQVGIGTGSDKFGFLGDHDVWRNPHDDDPLDVKPGDPKYFVKHRPVFPANPGGSALSPNLAGRVAAAFALGAQVEAKRNPVLARKYLAEAASVFAQAKTKDVGELVTAFPHAYYPESSWRDDMELGATQLALAGKALRDPRAIEWTRQAAHWAKAYIDLEEKSTLNLYDTSALAHAELAKLLRHGVPGAALGPKELIGDLRRQLDEGVAGAAKSPFRTAVSVKDFDAASKSFGFAATERLYADVTGDRRYAAFGSQQRNFTLGANAWGVSLVVGVGTTSPKCPHHQAANLAGEQKVLYGAVVNGPNGAEHFADLPFPAGAKECTKPFDAFDTTESRYTDDLASWPSNEPAIDFTSTAMLAFALTGRS</sequence>
<protein>
    <recommendedName>
        <fullName evidence="10">Cellulase Ig-like domain-containing protein</fullName>
    </recommendedName>
</protein>
<gene>
    <name evidence="8" type="ORF">HDA45_005244</name>
</gene>
<dbReference type="InterPro" id="IPR012341">
    <property type="entry name" value="6hp_glycosidase-like_sf"/>
</dbReference>
<dbReference type="InterPro" id="IPR008928">
    <property type="entry name" value="6-hairpin_glycosidase_sf"/>
</dbReference>
<dbReference type="Gene3D" id="1.50.10.10">
    <property type="match status" value="1"/>
</dbReference>
<dbReference type="InterPro" id="IPR001701">
    <property type="entry name" value="Glyco_hydro_9"/>
</dbReference>
<dbReference type="PANTHER" id="PTHR22298">
    <property type="entry name" value="ENDO-1,4-BETA-GLUCANASE"/>
    <property type="match status" value="1"/>
</dbReference>
<evidence type="ECO:0000259" key="7">
    <source>
        <dbReference type="Pfam" id="PF02927"/>
    </source>
</evidence>
<organism evidence="8 9">
    <name type="scientific">Amycolatopsis umgeniensis</name>
    <dbReference type="NCBI Taxonomy" id="336628"/>
    <lineage>
        <taxon>Bacteria</taxon>
        <taxon>Bacillati</taxon>
        <taxon>Actinomycetota</taxon>
        <taxon>Actinomycetes</taxon>
        <taxon>Pseudonocardiales</taxon>
        <taxon>Pseudonocardiaceae</taxon>
        <taxon>Amycolatopsis</taxon>
    </lineage>
</organism>
<dbReference type="Pfam" id="PF00759">
    <property type="entry name" value="Glyco_hydro_9"/>
    <property type="match status" value="1"/>
</dbReference>
<dbReference type="GO" id="GO:0008810">
    <property type="term" value="F:cellulase activity"/>
    <property type="evidence" value="ECO:0007669"/>
    <property type="project" value="InterPro"/>
</dbReference>
<keyword evidence="5" id="KW-0624">Polysaccharide degradation</keyword>
<evidence type="ECO:0000313" key="8">
    <source>
        <dbReference type="EMBL" id="MBB5855157.1"/>
    </source>
</evidence>
<feature type="domain" description="Cellulase Ig-like" evidence="7">
    <location>
        <begin position="40"/>
        <end position="117"/>
    </location>
</feature>
<evidence type="ECO:0000313" key="9">
    <source>
        <dbReference type="Proteomes" id="UP000580861"/>
    </source>
</evidence>
<evidence type="ECO:0000256" key="5">
    <source>
        <dbReference type="ARBA" id="ARBA00023326"/>
    </source>
</evidence>
<keyword evidence="2" id="KW-0378">Hydrolase</keyword>
<evidence type="ECO:0008006" key="10">
    <source>
        <dbReference type="Google" id="ProtNLM"/>
    </source>
</evidence>
<dbReference type="InterPro" id="IPR013783">
    <property type="entry name" value="Ig-like_fold"/>
</dbReference>
<reference evidence="8 9" key="1">
    <citation type="submission" date="2020-08" db="EMBL/GenBank/DDBJ databases">
        <title>Sequencing the genomes of 1000 actinobacteria strains.</title>
        <authorList>
            <person name="Klenk H.-P."/>
        </authorList>
    </citation>
    <scope>NUCLEOTIDE SEQUENCE [LARGE SCALE GENOMIC DNA]</scope>
    <source>
        <strain evidence="8 9">DSM 45272</strain>
    </source>
</reference>
<dbReference type="AlphaFoldDB" id="A0A841B785"/>
<comment type="similarity">
    <text evidence="1">Belongs to the glycosyl hydrolase 9 (cellulase E) family.</text>
</comment>
<dbReference type="Pfam" id="PF02927">
    <property type="entry name" value="CelD_N"/>
    <property type="match status" value="1"/>
</dbReference>
<accession>A0A841B785</accession>